<dbReference type="EMBL" id="CM007390">
    <property type="protein sequence ID" value="ONK56365.1"/>
    <property type="molecule type" value="Genomic_DNA"/>
</dbReference>
<evidence type="ECO:0000313" key="2">
    <source>
        <dbReference type="EMBL" id="ONK56365.1"/>
    </source>
</evidence>
<accession>A0A5P1E4J8</accession>
<organism evidence="2 3">
    <name type="scientific">Asparagus officinalis</name>
    <name type="common">Garden asparagus</name>
    <dbReference type="NCBI Taxonomy" id="4686"/>
    <lineage>
        <taxon>Eukaryota</taxon>
        <taxon>Viridiplantae</taxon>
        <taxon>Streptophyta</taxon>
        <taxon>Embryophyta</taxon>
        <taxon>Tracheophyta</taxon>
        <taxon>Spermatophyta</taxon>
        <taxon>Magnoliopsida</taxon>
        <taxon>Liliopsida</taxon>
        <taxon>Asparagales</taxon>
        <taxon>Asparagaceae</taxon>
        <taxon>Asparagoideae</taxon>
        <taxon>Asparagus</taxon>
    </lineage>
</organism>
<protein>
    <submittedName>
        <fullName evidence="2">Uncharacterized protein</fullName>
    </submittedName>
</protein>
<dbReference type="AlphaFoldDB" id="A0A5P1E4J8"/>
<dbReference type="Gramene" id="ONK56365">
    <property type="protein sequence ID" value="ONK56365"/>
    <property type="gene ID" value="A4U43_C10F7670"/>
</dbReference>
<evidence type="ECO:0000313" key="3">
    <source>
        <dbReference type="Proteomes" id="UP000243459"/>
    </source>
</evidence>
<proteinExistence type="predicted"/>
<feature type="region of interest" description="Disordered" evidence="1">
    <location>
        <begin position="73"/>
        <end position="108"/>
    </location>
</feature>
<gene>
    <name evidence="2" type="ORF">A4U43_C10F7670</name>
</gene>
<name>A0A5P1E4J8_ASPOF</name>
<keyword evidence="3" id="KW-1185">Reference proteome</keyword>
<reference evidence="3" key="1">
    <citation type="journal article" date="2017" name="Nat. Commun.">
        <title>The asparagus genome sheds light on the origin and evolution of a young Y chromosome.</title>
        <authorList>
            <person name="Harkess A."/>
            <person name="Zhou J."/>
            <person name="Xu C."/>
            <person name="Bowers J.E."/>
            <person name="Van der Hulst R."/>
            <person name="Ayyampalayam S."/>
            <person name="Mercati F."/>
            <person name="Riccardi P."/>
            <person name="McKain M.R."/>
            <person name="Kakrana A."/>
            <person name="Tang H."/>
            <person name="Ray J."/>
            <person name="Groenendijk J."/>
            <person name="Arikit S."/>
            <person name="Mathioni S.M."/>
            <person name="Nakano M."/>
            <person name="Shan H."/>
            <person name="Telgmann-Rauber A."/>
            <person name="Kanno A."/>
            <person name="Yue Z."/>
            <person name="Chen H."/>
            <person name="Li W."/>
            <person name="Chen Y."/>
            <person name="Xu X."/>
            <person name="Zhang Y."/>
            <person name="Luo S."/>
            <person name="Chen H."/>
            <person name="Gao J."/>
            <person name="Mao Z."/>
            <person name="Pires J.C."/>
            <person name="Luo M."/>
            <person name="Kudrna D."/>
            <person name="Wing R.A."/>
            <person name="Meyers B.C."/>
            <person name="Yi K."/>
            <person name="Kong H."/>
            <person name="Lavrijsen P."/>
            <person name="Sunseri F."/>
            <person name="Falavigna A."/>
            <person name="Ye Y."/>
            <person name="Leebens-Mack J.H."/>
            <person name="Chen G."/>
        </authorList>
    </citation>
    <scope>NUCLEOTIDE SEQUENCE [LARGE SCALE GENOMIC DNA]</scope>
    <source>
        <strain evidence="3">cv. DH0086</strain>
    </source>
</reference>
<evidence type="ECO:0000256" key="1">
    <source>
        <dbReference type="SAM" id="MobiDB-lite"/>
    </source>
</evidence>
<dbReference type="Proteomes" id="UP000243459">
    <property type="component" value="Chromosome 10"/>
</dbReference>
<sequence>MASSGVFPFENPILNDLVEALVDIKTKTLVGGGGGNATSSDLMPLSLPTAEIPRRKRSRQITMKGILEAYEKENEEDDPMWVPSSKIKKGKPTTTRVSDKGSSKKMNPVKDSIELPKYLMEVIAPTKFKLVKFQLTETERNGDNCLKTFDDQKYDRKGKRKVEDIELVEESTCKRAKSILPPDLVNSCFSQLEALQTST</sequence>